<dbReference type="InterPro" id="IPR017900">
    <property type="entry name" value="4Fe4S_Fe_S_CS"/>
</dbReference>
<evidence type="ECO:0000256" key="1">
    <source>
        <dbReference type="ARBA" id="ARBA00022723"/>
    </source>
</evidence>
<proteinExistence type="predicted"/>
<dbReference type="EMBL" id="JACNLK010000022">
    <property type="protein sequence ID" value="MBC8207908.1"/>
    <property type="molecule type" value="Genomic_DNA"/>
</dbReference>
<dbReference type="SUPFAM" id="SSF46548">
    <property type="entry name" value="alpha-helical ferredoxin"/>
    <property type="match status" value="1"/>
</dbReference>
<keyword evidence="1" id="KW-0479">Metal-binding</keyword>
<dbReference type="PROSITE" id="PS00198">
    <property type="entry name" value="4FE4S_FER_1"/>
    <property type="match status" value="1"/>
</dbReference>
<organism evidence="5 6">
    <name type="scientific">Candidatus Desulfatifera sulfidica</name>
    <dbReference type="NCBI Taxonomy" id="2841691"/>
    <lineage>
        <taxon>Bacteria</taxon>
        <taxon>Pseudomonadati</taxon>
        <taxon>Thermodesulfobacteriota</taxon>
        <taxon>Desulfobulbia</taxon>
        <taxon>Desulfobulbales</taxon>
        <taxon>Desulfobulbaceae</taxon>
        <taxon>Candidatus Desulfatifera</taxon>
    </lineage>
</organism>
<accession>A0A8J6T9P4</accession>
<feature type="domain" description="4Fe-4S ferredoxin-type" evidence="4">
    <location>
        <begin position="237"/>
        <end position="269"/>
    </location>
</feature>
<dbReference type="PROSITE" id="PS51379">
    <property type="entry name" value="4FE4S_FER_2"/>
    <property type="match status" value="2"/>
</dbReference>
<reference evidence="5 6" key="1">
    <citation type="submission" date="2020-08" db="EMBL/GenBank/DDBJ databases">
        <title>Bridging the membrane lipid divide: bacteria of the FCB group superphylum have the potential to synthesize archaeal ether lipids.</title>
        <authorList>
            <person name="Villanueva L."/>
            <person name="Von Meijenfeldt F.A.B."/>
            <person name="Westbye A.B."/>
            <person name="Yadav S."/>
            <person name="Hopmans E.C."/>
            <person name="Dutilh B.E."/>
            <person name="Sinninghe Damste J.S."/>
        </authorList>
    </citation>
    <scope>NUCLEOTIDE SEQUENCE [LARGE SCALE GENOMIC DNA]</scope>
    <source>
        <strain evidence="5">NIOZ-UU81</strain>
    </source>
</reference>
<evidence type="ECO:0000256" key="2">
    <source>
        <dbReference type="ARBA" id="ARBA00023004"/>
    </source>
</evidence>
<evidence type="ECO:0000259" key="4">
    <source>
        <dbReference type="PROSITE" id="PS51379"/>
    </source>
</evidence>
<feature type="domain" description="4Fe-4S ferredoxin-type" evidence="4">
    <location>
        <begin position="318"/>
        <end position="349"/>
    </location>
</feature>
<evidence type="ECO:0000256" key="3">
    <source>
        <dbReference type="ARBA" id="ARBA00023014"/>
    </source>
</evidence>
<dbReference type="InterPro" id="IPR017896">
    <property type="entry name" value="4Fe4S_Fe-S-bd"/>
</dbReference>
<keyword evidence="2" id="KW-0408">Iron</keyword>
<dbReference type="PANTHER" id="PTHR40447">
    <property type="entry name" value="ANAEROBIC SULFITE REDUCTASE SUBUNIT A"/>
    <property type="match status" value="1"/>
</dbReference>
<protein>
    <submittedName>
        <fullName evidence="5">4Fe-4S dicluster domain-containing protein</fullName>
    </submittedName>
</protein>
<dbReference type="Proteomes" id="UP000599024">
    <property type="component" value="Unassembled WGS sequence"/>
</dbReference>
<gene>
    <name evidence="5" type="ORF">H8E79_01925</name>
</gene>
<evidence type="ECO:0000313" key="6">
    <source>
        <dbReference type="Proteomes" id="UP000599024"/>
    </source>
</evidence>
<comment type="caution">
    <text evidence="5">The sequence shown here is derived from an EMBL/GenBank/DDBJ whole genome shotgun (WGS) entry which is preliminary data.</text>
</comment>
<dbReference type="Pfam" id="PF17179">
    <property type="entry name" value="Fer4_22"/>
    <property type="match status" value="1"/>
</dbReference>
<dbReference type="GO" id="GO:0051536">
    <property type="term" value="F:iron-sulfur cluster binding"/>
    <property type="evidence" value="ECO:0007669"/>
    <property type="project" value="UniProtKB-KW"/>
</dbReference>
<keyword evidence="3" id="KW-0411">Iron-sulfur</keyword>
<dbReference type="GO" id="GO:0046872">
    <property type="term" value="F:metal ion binding"/>
    <property type="evidence" value="ECO:0007669"/>
    <property type="project" value="UniProtKB-KW"/>
</dbReference>
<sequence>MRRKQWILHKDHLLPFLRKLRKSRSLVAPVRNSYGDTMYTEMNDLDNESIELAEQPQNSLKSFFFPQREKLCHYSVDEAVGDSAQAYRFYPSLPESRAVVYFGVRSCDMFAVMYCDTIFLGGRERDVYYDARRRNALFITLACNHPFENCFCNAARTGPYLEMGYDLQFTDLGDRYFVEVDKARGREVVQQWPQFFVPAGDDDRQAHYQAALESRGLFRRQVHVDLAVQLLDQGEEPQALLAELSARCQDCGGCAFICPTCTCFNIVDQPLSDDRGERVRTWDACTFDGFTRMAGNHNSVQIISQRVTKRFYHKLRDDVLRHGRSSCVGCGRCVGMCFGGVDIVRFIDGLCAADDKRSEKREDGHD</sequence>
<name>A0A8J6T9P4_9BACT</name>
<evidence type="ECO:0000313" key="5">
    <source>
        <dbReference type="EMBL" id="MBC8207908.1"/>
    </source>
</evidence>
<dbReference type="AlphaFoldDB" id="A0A8J6T9P4"/>
<dbReference type="PANTHER" id="PTHR40447:SF1">
    <property type="entry name" value="ANAEROBIC SULFITE REDUCTASE SUBUNIT A"/>
    <property type="match status" value="1"/>
</dbReference>